<evidence type="ECO:0000256" key="1">
    <source>
        <dbReference type="ARBA" id="ARBA00022614"/>
    </source>
</evidence>
<dbReference type="Pfam" id="PF18052">
    <property type="entry name" value="Rx_N"/>
    <property type="match status" value="1"/>
</dbReference>
<evidence type="ECO:0000256" key="2">
    <source>
        <dbReference type="ARBA" id="ARBA00022737"/>
    </source>
</evidence>
<dbReference type="InterPro" id="IPR036388">
    <property type="entry name" value="WH-like_DNA-bd_sf"/>
</dbReference>
<evidence type="ECO:0000259" key="8">
    <source>
        <dbReference type="Pfam" id="PF23559"/>
    </source>
</evidence>
<dbReference type="Pfam" id="PF23559">
    <property type="entry name" value="WHD_DRP"/>
    <property type="match status" value="1"/>
</dbReference>
<dbReference type="Gene3D" id="3.80.10.10">
    <property type="entry name" value="Ribonuclease Inhibitor"/>
    <property type="match status" value="2"/>
</dbReference>
<gene>
    <name evidence="11" type="primary">LOC110784049</name>
</gene>
<reference evidence="11" key="2">
    <citation type="submission" date="2025-08" db="UniProtKB">
        <authorList>
            <consortium name="RefSeq"/>
        </authorList>
    </citation>
    <scope>IDENTIFICATION</scope>
    <source>
        <tissue evidence="11">Leaf</tissue>
    </source>
</reference>
<dbReference type="GO" id="GO:0005524">
    <property type="term" value="F:ATP binding"/>
    <property type="evidence" value="ECO:0007669"/>
    <property type="project" value="UniProtKB-KW"/>
</dbReference>
<dbReference type="InterPro" id="IPR056789">
    <property type="entry name" value="LRR_R13L1-DRL21"/>
</dbReference>
<evidence type="ECO:0000313" key="11">
    <source>
        <dbReference type="RefSeq" id="XP_021844146.1"/>
    </source>
</evidence>
<feature type="domain" description="Disease resistance protein winged helix" evidence="8">
    <location>
        <begin position="454"/>
        <end position="523"/>
    </location>
</feature>
<dbReference type="OrthoDB" id="676979at2759"/>
<dbReference type="PRINTS" id="PR00364">
    <property type="entry name" value="DISEASERSIST"/>
</dbReference>
<dbReference type="AlphaFoldDB" id="A0A9R0I7K5"/>
<evidence type="ECO:0000259" key="6">
    <source>
        <dbReference type="Pfam" id="PF00931"/>
    </source>
</evidence>
<dbReference type="KEGG" id="soe:110784049"/>
<dbReference type="Gene3D" id="3.40.50.300">
    <property type="entry name" value="P-loop containing nucleotide triphosphate hydrolases"/>
    <property type="match status" value="1"/>
</dbReference>
<keyword evidence="2" id="KW-0677">Repeat</keyword>
<keyword evidence="5" id="KW-0067">ATP-binding</keyword>
<evidence type="ECO:0000313" key="10">
    <source>
        <dbReference type="Proteomes" id="UP000813463"/>
    </source>
</evidence>
<dbReference type="Proteomes" id="UP000813463">
    <property type="component" value="Chromosome 5"/>
</dbReference>
<dbReference type="SUPFAM" id="SSF52058">
    <property type="entry name" value="L domain-like"/>
    <property type="match status" value="1"/>
</dbReference>
<protein>
    <submittedName>
        <fullName evidence="11">Disease resistance protein RGA2 isoform X1</fullName>
    </submittedName>
</protein>
<accession>A0A9R0I7K5</accession>
<dbReference type="InterPro" id="IPR042197">
    <property type="entry name" value="Apaf_helical"/>
</dbReference>
<feature type="domain" description="R13L1/DRL21-like LRR repeat region" evidence="9">
    <location>
        <begin position="707"/>
        <end position="844"/>
    </location>
</feature>
<dbReference type="InterPro" id="IPR002182">
    <property type="entry name" value="NB-ARC"/>
</dbReference>
<feature type="domain" description="NB-ARC" evidence="6">
    <location>
        <begin position="186"/>
        <end position="365"/>
    </location>
</feature>
<evidence type="ECO:0000256" key="5">
    <source>
        <dbReference type="ARBA" id="ARBA00022840"/>
    </source>
</evidence>
<dbReference type="InterPro" id="IPR027417">
    <property type="entry name" value="P-loop_NTPase"/>
</dbReference>
<dbReference type="PANTHER" id="PTHR36766">
    <property type="entry name" value="PLANT BROAD-SPECTRUM MILDEW RESISTANCE PROTEIN RPW8"/>
    <property type="match status" value="1"/>
</dbReference>
<name>A0A9R0I7K5_SPIOL</name>
<evidence type="ECO:0000259" key="9">
    <source>
        <dbReference type="Pfam" id="PF25019"/>
    </source>
</evidence>
<evidence type="ECO:0000256" key="3">
    <source>
        <dbReference type="ARBA" id="ARBA00022741"/>
    </source>
</evidence>
<keyword evidence="3" id="KW-0547">Nucleotide-binding</keyword>
<dbReference type="GO" id="GO:0006952">
    <property type="term" value="P:defense response"/>
    <property type="evidence" value="ECO:0007669"/>
    <property type="project" value="UniProtKB-KW"/>
</dbReference>
<organism evidence="10 11">
    <name type="scientific">Spinacia oleracea</name>
    <name type="common">Spinach</name>
    <dbReference type="NCBI Taxonomy" id="3562"/>
    <lineage>
        <taxon>Eukaryota</taxon>
        <taxon>Viridiplantae</taxon>
        <taxon>Streptophyta</taxon>
        <taxon>Embryophyta</taxon>
        <taxon>Tracheophyta</taxon>
        <taxon>Spermatophyta</taxon>
        <taxon>Magnoliopsida</taxon>
        <taxon>eudicotyledons</taxon>
        <taxon>Gunneridae</taxon>
        <taxon>Pentapetalae</taxon>
        <taxon>Caryophyllales</taxon>
        <taxon>Chenopodiaceae</taxon>
        <taxon>Chenopodioideae</taxon>
        <taxon>Anserineae</taxon>
        <taxon>Spinacia</taxon>
    </lineage>
</organism>
<evidence type="ECO:0000259" key="7">
    <source>
        <dbReference type="Pfam" id="PF18052"/>
    </source>
</evidence>
<dbReference type="InterPro" id="IPR032675">
    <property type="entry name" value="LRR_dom_sf"/>
</dbReference>
<keyword evidence="4" id="KW-0611">Plant defense</keyword>
<keyword evidence="1" id="KW-0433">Leucine-rich repeat</keyword>
<dbReference type="PANTHER" id="PTHR36766:SF70">
    <property type="entry name" value="DISEASE RESISTANCE PROTEIN RGA4"/>
    <property type="match status" value="1"/>
</dbReference>
<dbReference type="GO" id="GO:0051707">
    <property type="term" value="P:response to other organism"/>
    <property type="evidence" value="ECO:0007669"/>
    <property type="project" value="UniProtKB-ARBA"/>
</dbReference>
<dbReference type="Pfam" id="PF00931">
    <property type="entry name" value="NB-ARC"/>
    <property type="match status" value="1"/>
</dbReference>
<proteinExistence type="predicted"/>
<dbReference type="GO" id="GO:0043531">
    <property type="term" value="F:ADP binding"/>
    <property type="evidence" value="ECO:0007669"/>
    <property type="project" value="InterPro"/>
</dbReference>
<dbReference type="InterPro" id="IPR041118">
    <property type="entry name" value="Rx_N"/>
</dbReference>
<keyword evidence="10" id="KW-1185">Reference proteome</keyword>
<dbReference type="Pfam" id="PF25019">
    <property type="entry name" value="LRR_R13L1-DRL21"/>
    <property type="match status" value="1"/>
</dbReference>
<dbReference type="Gene3D" id="1.10.8.430">
    <property type="entry name" value="Helical domain of apoptotic protease-activating factors"/>
    <property type="match status" value="1"/>
</dbReference>
<dbReference type="RefSeq" id="XP_021844146.1">
    <property type="nucleotide sequence ID" value="XM_021988454.2"/>
</dbReference>
<dbReference type="Gene3D" id="1.20.5.4130">
    <property type="match status" value="1"/>
</dbReference>
<reference evidence="10" key="1">
    <citation type="journal article" date="2021" name="Nat. Commun.">
        <title>Genomic analyses provide insights into spinach domestication and the genetic basis of agronomic traits.</title>
        <authorList>
            <person name="Cai X."/>
            <person name="Sun X."/>
            <person name="Xu C."/>
            <person name="Sun H."/>
            <person name="Wang X."/>
            <person name="Ge C."/>
            <person name="Zhang Z."/>
            <person name="Wang Q."/>
            <person name="Fei Z."/>
            <person name="Jiao C."/>
            <person name="Wang Q."/>
        </authorList>
    </citation>
    <scope>NUCLEOTIDE SEQUENCE [LARGE SCALE GENOMIC DNA]</scope>
    <source>
        <strain evidence="10">cv. Varoflay</strain>
    </source>
</reference>
<dbReference type="SUPFAM" id="SSF52540">
    <property type="entry name" value="P-loop containing nucleoside triphosphate hydrolases"/>
    <property type="match status" value="1"/>
</dbReference>
<feature type="domain" description="Disease resistance N-terminal" evidence="7">
    <location>
        <begin position="22"/>
        <end position="108"/>
    </location>
</feature>
<dbReference type="FunFam" id="1.10.10.10:FF:000322">
    <property type="entry name" value="Probable disease resistance protein At1g63360"/>
    <property type="match status" value="1"/>
</dbReference>
<dbReference type="InterPro" id="IPR058922">
    <property type="entry name" value="WHD_DRP"/>
</dbReference>
<dbReference type="Gene3D" id="1.10.10.10">
    <property type="entry name" value="Winged helix-like DNA-binding domain superfamily/Winged helix DNA-binding domain"/>
    <property type="match status" value="1"/>
</dbReference>
<evidence type="ECO:0000256" key="4">
    <source>
        <dbReference type="ARBA" id="ARBA00022821"/>
    </source>
</evidence>
<dbReference type="GeneID" id="110784049"/>
<sequence length="1054" mass="120150">MSAILENAVGGLLAAEAHGMLALLLSRIGEEIKLGWGFRKELEELQSQFTTLSVMLDGTCTSSQSNNNNNKLIDDWLKKVNDAAYDADDLLDECAYEAVKRRCRTRKRRDKFRDEVSFPLFRYHMARRVRDLRKLIASIYGDAKDLGLKPIKLAAGGNNSHDWIEDRTQQNRRQWVDDQYLIGRDEDVTQLVKLLCDSSNITRDLTVIGVVGLAGLGKTALSKRVCKAQEVMECFNSQVIWLVVSHNFNQTDILKRMVELLYKEASNLSESQVIVEKLREKLNGKRYLLVLDDVWDTIDWEPFRCALQEIGGSKGSSLLVTSRGRNVVAKMDTYGCDNNGERTMQRASVYQLQGLNEEDSWSLFMTRMSGGNLSLASEKYVIARRIIKKCGGVPLAIRALGDLLREHDIERWMEVEKSDVWEIEDKYGILPSLKLSFHYLPNTALKKCFSYCAIFGEDEVIEKDKLIQMWMAQGFLQPCDKMELIGEEYLYVLLNSSLFQEAELNELGNVETFKIHDLVLSLARVVSREVEFVSSKGKIKVNDTSSEFRHLSVTLFGEELPTTFCKKLRTYYYNPLHRMVYMRLNFLMHSKNLRVLCLCNLAQKKLPDSVGSLKHLRYLDISGNEFETLPKVITKLHQLQTLQIEFNGTFYEKKHFPVLSEEVGNLVNLRHICGGHQEIGIPLGLCHLTALQTIPIIDLREDWGGRLCELGSLNNLKGKLEIRGLEHINSVEEARSLNLGSKLNVDRLILIWTSFVVTASSPIRVQSPQMNEILEALQPRDKLVMLKVKNYAGTRLPQWLIGTTAIGCSLLNNLVSLKLMFLHAEGNLNMENLKSVRFLSVKHCYGLTISFPDQGFQCCKLLEVLNLQSTSIKNLPDVSPLIKLSTLSIIRCHWNMIRTKLVGLANLPCLKELRTDAILPRDLSEDSPVCQSLCKLELVNDYSRSLPVQVQHFAALQVLKIREFENLVTLPDWLVKLTSLRELELVSIPNLMHLPTGDGMRRLSNLQTFRVKHCPRLEEEFSEGRGEWFKVAHIIECKQYCQVQEINPDACVIC</sequence>